<evidence type="ECO:0000313" key="3">
    <source>
        <dbReference type="EMBL" id="AKB67435.1"/>
    </source>
</evidence>
<organism evidence="3 4">
    <name type="scientific">Methanosarcina mazei LYC</name>
    <dbReference type="NCBI Taxonomy" id="1434114"/>
    <lineage>
        <taxon>Archaea</taxon>
        <taxon>Methanobacteriati</taxon>
        <taxon>Methanobacteriota</taxon>
        <taxon>Stenosarchaea group</taxon>
        <taxon>Methanomicrobia</taxon>
        <taxon>Methanosarcinales</taxon>
        <taxon>Methanosarcinaceae</taxon>
        <taxon>Methanosarcina</taxon>
    </lineage>
</organism>
<evidence type="ECO:0000313" key="4">
    <source>
        <dbReference type="Proteomes" id="UP000033063"/>
    </source>
</evidence>
<protein>
    <submittedName>
        <fullName evidence="3">Uncharacterized protein</fullName>
    </submittedName>
</protein>
<feature type="compositionally biased region" description="Polar residues" evidence="2">
    <location>
        <begin position="94"/>
        <end position="107"/>
    </location>
</feature>
<gene>
    <name evidence="3" type="ORF">MSMAL_0892</name>
</gene>
<evidence type="ECO:0000256" key="1">
    <source>
        <dbReference type="SAM" id="Coils"/>
    </source>
</evidence>
<sequence length="256" mass="29234">MELDKRVDEIETELKIMKGEIKELLIDIRDLVNKNENPFCSIPCSETLKSPVPAKDEAKCKQPNVEGNEEAECKPCEGVSETENHTVKKKEDSLQSVISDQESPVQNIKKQEIHGPENFRKIDTFMLVELMRWVDYAVRTVGHENLEGLLNLYALTGHLPEETKKIIENIANLSIEEPAEEDRVSMKDNITVLSQLSAILSPEGFRKNIQPFYETPGWRDKENEKKTGLVSVEFKPQKAERSKRAASSKSDTRRRI</sequence>
<dbReference type="EMBL" id="CP009513">
    <property type="protein sequence ID" value="AKB67435.1"/>
    <property type="molecule type" value="Genomic_DNA"/>
</dbReference>
<dbReference type="PATRIC" id="fig|1434114.4.peg.1098"/>
<feature type="compositionally biased region" description="Basic and acidic residues" evidence="2">
    <location>
        <begin position="84"/>
        <end position="93"/>
    </location>
</feature>
<reference evidence="3 4" key="1">
    <citation type="submission" date="2014-07" db="EMBL/GenBank/DDBJ databases">
        <title>Methanogenic archaea and the global carbon cycle.</title>
        <authorList>
            <person name="Henriksen J.R."/>
            <person name="Luke J."/>
            <person name="Reinhart S."/>
            <person name="Benedict M.N."/>
            <person name="Youngblut N.D."/>
            <person name="Metcalf M.E."/>
            <person name="Whitaker R.J."/>
            <person name="Metcalf W.W."/>
        </authorList>
    </citation>
    <scope>NUCLEOTIDE SEQUENCE [LARGE SCALE GENOMIC DNA]</scope>
    <source>
        <strain evidence="3 4">LYC</strain>
    </source>
</reference>
<dbReference type="GeneID" id="24877062"/>
<dbReference type="RefSeq" id="WP_048039982.1">
    <property type="nucleotide sequence ID" value="NZ_CP009513.1"/>
</dbReference>
<feature type="region of interest" description="Disordered" evidence="2">
    <location>
        <begin position="216"/>
        <end position="256"/>
    </location>
</feature>
<dbReference type="Proteomes" id="UP000033063">
    <property type="component" value="Chromosome"/>
</dbReference>
<evidence type="ECO:0000256" key="2">
    <source>
        <dbReference type="SAM" id="MobiDB-lite"/>
    </source>
</evidence>
<dbReference type="AlphaFoldDB" id="A0A0E3RMT3"/>
<name>A0A0E3RMT3_METMZ</name>
<feature type="region of interest" description="Disordered" evidence="2">
    <location>
        <begin position="84"/>
        <end position="107"/>
    </location>
</feature>
<feature type="coiled-coil region" evidence="1">
    <location>
        <begin position="7"/>
        <end position="34"/>
    </location>
</feature>
<keyword evidence="1" id="KW-0175">Coiled coil</keyword>
<dbReference type="HOGENOM" id="CLU_989051_0_0_2"/>
<accession>A0A0E3RMT3</accession>
<proteinExistence type="predicted"/>
<feature type="compositionally biased region" description="Basic and acidic residues" evidence="2">
    <location>
        <begin position="217"/>
        <end position="227"/>
    </location>
</feature>